<dbReference type="InterPro" id="IPR001873">
    <property type="entry name" value="ENaC"/>
</dbReference>
<evidence type="ECO:0000256" key="9">
    <source>
        <dbReference type="ARBA" id="ARBA00023136"/>
    </source>
</evidence>
<dbReference type="Proteomes" id="UP001652621">
    <property type="component" value="Unplaced"/>
</dbReference>
<evidence type="ECO:0000256" key="3">
    <source>
        <dbReference type="ARBA" id="ARBA00022448"/>
    </source>
</evidence>
<keyword evidence="3 12" id="KW-0813">Transport</keyword>
<protein>
    <submittedName>
        <fullName evidence="15">Sodium channel protein Nach isoform X1</fullName>
    </submittedName>
</protein>
<evidence type="ECO:0000256" key="5">
    <source>
        <dbReference type="ARBA" id="ARBA00022692"/>
    </source>
</evidence>
<evidence type="ECO:0000256" key="4">
    <source>
        <dbReference type="ARBA" id="ARBA00022461"/>
    </source>
</evidence>
<comment type="subcellular location">
    <subcellularLocation>
        <location evidence="1">Membrane</location>
        <topology evidence="1">Multi-pass membrane protein</topology>
    </subcellularLocation>
</comment>
<dbReference type="PRINTS" id="PR01078">
    <property type="entry name" value="AMINACHANNEL"/>
</dbReference>
<comment type="similarity">
    <text evidence="2 12">Belongs to the amiloride-sensitive sodium channel (TC 1.A.6) family.</text>
</comment>
<evidence type="ECO:0000256" key="13">
    <source>
        <dbReference type="SAM" id="Phobius"/>
    </source>
</evidence>
<keyword evidence="4 12" id="KW-0894">Sodium channel</keyword>
<proteinExistence type="inferred from homology"/>
<dbReference type="Pfam" id="PF00858">
    <property type="entry name" value="ASC"/>
    <property type="match status" value="1"/>
</dbReference>
<organism evidence="14 15">
    <name type="scientific">Musca domestica</name>
    <name type="common">House fly</name>
    <dbReference type="NCBI Taxonomy" id="7370"/>
    <lineage>
        <taxon>Eukaryota</taxon>
        <taxon>Metazoa</taxon>
        <taxon>Ecdysozoa</taxon>
        <taxon>Arthropoda</taxon>
        <taxon>Hexapoda</taxon>
        <taxon>Insecta</taxon>
        <taxon>Pterygota</taxon>
        <taxon>Neoptera</taxon>
        <taxon>Endopterygota</taxon>
        <taxon>Diptera</taxon>
        <taxon>Brachycera</taxon>
        <taxon>Muscomorpha</taxon>
        <taxon>Muscoidea</taxon>
        <taxon>Muscidae</taxon>
        <taxon>Musca</taxon>
    </lineage>
</organism>
<dbReference type="Gene3D" id="2.60.470.10">
    <property type="entry name" value="Acid-sensing ion channels like domains"/>
    <property type="match status" value="1"/>
</dbReference>
<dbReference type="PANTHER" id="PTHR11690:SF253">
    <property type="entry name" value="PICKPOCKET 18-RELATED"/>
    <property type="match status" value="1"/>
</dbReference>
<evidence type="ECO:0000256" key="2">
    <source>
        <dbReference type="ARBA" id="ARBA00007193"/>
    </source>
</evidence>
<sequence>MVDIKSTSNAVWWIKNPSQQRRHSESLGNKFAKDMTDLFRNISLHAYNKFVDSGLLSCEKFIWLCVHVTILCFMSVALTYTWDQFVLQHFSINLYDPLYPVQNVPFPAVSICSNNRISRKAALQYAQELSKLDPAKHSPDYYMERILYFNSFNYRHDRLEGHLDFREFQKFLDHYGTSDNETFYNMLKVMERLTPKCEDFILACMLGAKRVNCFEEKTFQTKLTMYGPCCMFNSNDSYRERTYRTRFSGSGMGLIVVMNTSHADDMANLLSMDGYAVIIHAPNRFPEISSGSSLEVFPNINEETFIALKARVLDGSDKLRSFAASHRKCYFDDEVPLANMLVNNKYSMSNCITRCRARSVMALCNCIPFYTPLSLVDESDGVPFCTLGNIECMQQYKFKWRNVLTERTQIDGLEREREEALYCTECLPSCKDVRYSVSAMALPIDSYTFQKGLIDRGFQKNHTELSVVRVFFDETTSPYYMRIITNSWVESLSTVGNIVSICMGFSMVALLEIFYFVVKYLFIALKRYVTQNAKPSKWRRRLSRLSNGNEPLYICP</sequence>
<keyword evidence="5 12" id="KW-0812">Transmembrane</keyword>
<dbReference type="GO" id="GO:0034220">
    <property type="term" value="P:monoatomic ion transmembrane transport"/>
    <property type="evidence" value="ECO:0007669"/>
    <property type="project" value="UniProtKB-KW"/>
</dbReference>
<accession>A0ABM3VFP2</accession>
<keyword evidence="8 12" id="KW-0406">Ion transport</keyword>
<evidence type="ECO:0000313" key="14">
    <source>
        <dbReference type="Proteomes" id="UP001652621"/>
    </source>
</evidence>
<name>A0ABM3VFP2_MUSDO</name>
<feature type="transmembrane region" description="Helical" evidence="13">
    <location>
        <begin position="498"/>
        <end position="518"/>
    </location>
</feature>
<evidence type="ECO:0000256" key="11">
    <source>
        <dbReference type="ARBA" id="ARBA00023303"/>
    </source>
</evidence>
<reference evidence="15" key="1">
    <citation type="submission" date="2025-08" db="UniProtKB">
        <authorList>
            <consortium name="RefSeq"/>
        </authorList>
    </citation>
    <scope>IDENTIFICATION</scope>
    <source>
        <strain evidence="15">Aabys</strain>
        <tissue evidence="15">Whole body</tissue>
    </source>
</reference>
<feature type="transmembrane region" description="Helical" evidence="13">
    <location>
        <begin position="61"/>
        <end position="82"/>
    </location>
</feature>
<evidence type="ECO:0000256" key="6">
    <source>
        <dbReference type="ARBA" id="ARBA00022989"/>
    </source>
</evidence>
<evidence type="ECO:0000256" key="12">
    <source>
        <dbReference type="RuleBase" id="RU000679"/>
    </source>
</evidence>
<dbReference type="InterPro" id="IPR020903">
    <property type="entry name" value="ENaC_CS"/>
</dbReference>
<dbReference type="GeneID" id="101889771"/>
<dbReference type="PROSITE" id="PS01206">
    <property type="entry name" value="ASC"/>
    <property type="match status" value="1"/>
</dbReference>
<gene>
    <name evidence="15" type="primary">LOC101889771</name>
</gene>
<evidence type="ECO:0000256" key="1">
    <source>
        <dbReference type="ARBA" id="ARBA00004141"/>
    </source>
</evidence>
<keyword evidence="11 12" id="KW-0407">Ion channel</keyword>
<evidence type="ECO:0000256" key="8">
    <source>
        <dbReference type="ARBA" id="ARBA00023065"/>
    </source>
</evidence>
<keyword evidence="10 12" id="KW-0739">Sodium transport</keyword>
<dbReference type="PANTHER" id="PTHR11690">
    <property type="entry name" value="AMILORIDE-SENSITIVE SODIUM CHANNEL-RELATED"/>
    <property type="match status" value="1"/>
</dbReference>
<keyword evidence="14" id="KW-1185">Reference proteome</keyword>
<keyword evidence="6 13" id="KW-1133">Transmembrane helix</keyword>
<evidence type="ECO:0000256" key="10">
    <source>
        <dbReference type="ARBA" id="ARBA00023201"/>
    </source>
</evidence>
<evidence type="ECO:0000256" key="7">
    <source>
        <dbReference type="ARBA" id="ARBA00023053"/>
    </source>
</evidence>
<evidence type="ECO:0000313" key="15">
    <source>
        <dbReference type="RefSeq" id="XP_058984611.1"/>
    </source>
</evidence>
<keyword evidence="9 13" id="KW-0472">Membrane</keyword>
<dbReference type="RefSeq" id="XP_058984611.1">
    <property type="nucleotide sequence ID" value="XM_059128628.1"/>
</dbReference>
<keyword evidence="7" id="KW-0915">Sodium</keyword>